<evidence type="ECO:0000313" key="6">
    <source>
        <dbReference type="EMBL" id="SVA17219.1"/>
    </source>
</evidence>
<dbReference type="Pfam" id="PF02646">
    <property type="entry name" value="RmuC"/>
    <property type="match status" value="1"/>
</dbReference>
<evidence type="ECO:0000256" key="3">
    <source>
        <dbReference type="SAM" id="Coils"/>
    </source>
</evidence>
<gene>
    <name evidence="6" type="ORF">METZ01_LOCUS70073</name>
</gene>
<keyword evidence="2" id="KW-0233">DNA recombination</keyword>
<keyword evidence="5" id="KW-1133">Transmembrane helix</keyword>
<evidence type="ECO:0000256" key="4">
    <source>
        <dbReference type="SAM" id="MobiDB-lite"/>
    </source>
</evidence>
<dbReference type="EMBL" id="UINC01004838">
    <property type="protein sequence ID" value="SVA17219.1"/>
    <property type="molecule type" value="Genomic_DNA"/>
</dbReference>
<reference evidence="6" key="1">
    <citation type="submission" date="2018-05" db="EMBL/GenBank/DDBJ databases">
        <authorList>
            <person name="Lanie J.A."/>
            <person name="Ng W.-L."/>
            <person name="Kazmierczak K.M."/>
            <person name="Andrzejewski T.M."/>
            <person name="Davidsen T.M."/>
            <person name="Wayne K.J."/>
            <person name="Tettelin H."/>
            <person name="Glass J.I."/>
            <person name="Rusch D."/>
            <person name="Podicherti R."/>
            <person name="Tsui H.-C.T."/>
            <person name="Winkler M.E."/>
        </authorList>
    </citation>
    <scope>NUCLEOTIDE SEQUENCE</scope>
</reference>
<feature type="region of interest" description="Disordered" evidence="4">
    <location>
        <begin position="402"/>
        <end position="426"/>
    </location>
</feature>
<name>A0A381TMZ8_9ZZZZ</name>
<organism evidence="6">
    <name type="scientific">marine metagenome</name>
    <dbReference type="NCBI Taxonomy" id="408172"/>
    <lineage>
        <taxon>unclassified sequences</taxon>
        <taxon>metagenomes</taxon>
        <taxon>ecological metagenomes</taxon>
    </lineage>
</organism>
<feature type="transmembrane region" description="Helical" evidence="5">
    <location>
        <begin position="6"/>
        <end position="24"/>
    </location>
</feature>
<dbReference type="InterPro" id="IPR003798">
    <property type="entry name" value="DNA_recombination_RmuC"/>
</dbReference>
<dbReference type="GO" id="GO:0006310">
    <property type="term" value="P:DNA recombination"/>
    <property type="evidence" value="ECO:0007669"/>
    <property type="project" value="UniProtKB-KW"/>
</dbReference>
<keyword evidence="1 3" id="KW-0175">Coiled coil</keyword>
<feature type="coiled-coil region" evidence="3">
    <location>
        <begin position="101"/>
        <end position="132"/>
    </location>
</feature>
<sequence length="426" mass="47620">MTTELLLIVLAISVVGNLVIFLFFRSKPSKGDSAVREELRTGRSESAQAARDLREEVAATLNKTTESVTKTIDQLGSRQKEQLVEVTSQVKQLTDESRSRIEGLRSTISEQLTEIRNENEKKLEEMRKTVDEKLQGTLERRFNESFKVVGDQLEAVYKGLGEMKNLATGVGDLKNVLTNVKVRGTWAEYQLEAILQQILTPDQYERNVATKSDSSDHVEFAIRLPGPSNSPESPVWLPIDAKFPQEDYIRLMEASRSGDVEGIEQSTKELIRSVTASAKTITEKYVDPPHTTDFAVMYLPTEGLYAEVVRQPGLIEEFQTKYRVTVAGPTTMGALLNSLRLGFRTLVIEQRASEVWRVLAAVKSEFEKFGEALEKVKKRLNSASDAIEQTDVRTRAMERKLRGVEQLPSGQADELLSPPASGPKNS</sequence>
<keyword evidence="5" id="KW-0472">Membrane</keyword>
<evidence type="ECO:0000256" key="2">
    <source>
        <dbReference type="ARBA" id="ARBA00023172"/>
    </source>
</evidence>
<dbReference type="PANTHER" id="PTHR30563:SF0">
    <property type="entry name" value="DNA RECOMBINATION PROTEIN RMUC"/>
    <property type="match status" value="1"/>
</dbReference>
<keyword evidence="5" id="KW-0812">Transmembrane</keyword>
<dbReference type="AlphaFoldDB" id="A0A381TMZ8"/>
<proteinExistence type="predicted"/>
<dbReference type="Gene3D" id="1.20.120.20">
    <property type="entry name" value="Apolipoprotein"/>
    <property type="match status" value="1"/>
</dbReference>
<dbReference type="PANTHER" id="PTHR30563">
    <property type="entry name" value="DNA RECOMBINATION PROTEIN RMUC"/>
    <property type="match status" value="1"/>
</dbReference>
<protein>
    <recommendedName>
        <fullName evidence="7">DNA recombination protein RmuC</fullName>
    </recommendedName>
</protein>
<accession>A0A381TMZ8</accession>
<evidence type="ECO:0000256" key="1">
    <source>
        <dbReference type="ARBA" id="ARBA00023054"/>
    </source>
</evidence>
<evidence type="ECO:0008006" key="7">
    <source>
        <dbReference type="Google" id="ProtNLM"/>
    </source>
</evidence>
<evidence type="ECO:0000256" key="5">
    <source>
        <dbReference type="SAM" id="Phobius"/>
    </source>
</evidence>
<dbReference type="SUPFAM" id="SSF58113">
    <property type="entry name" value="Apolipoprotein A-I"/>
    <property type="match status" value="1"/>
</dbReference>